<dbReference type="Pfam" id="PF00135">
    <property type="entry name" value="COesterase"/>
    <property type="match status" value="1"/>
</dbReference>
<dbReference type="InterPro" id="IPR050654">
    <property type="entry name" value="AChE-related_enzymes"/>
</dbReference>
<evidence type="ECO:0000256" key="3">
    <source>
        <dbReference type="ARBA" id="ARBA00022801"/>
    </source>
</evidence>
<name>A0A8S2WWB8_9BILA</name>
<gene>
    <name evidence="5" type="ORF">GIL414_LOCUS33084</name>
</gene>
<feature type="non-terminal residue" evidence="5">
    <location>
        <position position="1"/>
    </location>
</feature>
<dbReference type="SUPFAM" id="SSF53474">
    <property type="entry name" value="alpha/beta-Hydrolases"/>
    <property type="match status" value="1"/>
</dbReference>
<dbReference type="PANTHER" id="PTHR43918:SF4">
    <property type="entry name" value="CARBOXYLIC ESTER HYDROLASE"/>
    <property type="match status" value="1"/>
</dbReference>
<dbReference type="Proteomes" id="UP000681720">
    <property type="component" value="Unassembled WGS sequence"/>
</dbReference>
<accession>A0A8S2WWB8</accession>
<proteinExistence type="inferred from homology"/>
<feature type="non-terminal residue" evidence="5">
    <location>
        <position position="71"/>
    </location>
</feature>
<sequence>NQGLYDQVLALEWIHHNIVYFDGDSRRITLFGESAGAVAVGFHLLSPRSRALFSNGILESGGPTCTWAYIT</sequence>
<dbReference type="GO" id="GO:0003990">
    <property type="term" value="F:acetylcholinesterase activity"/>
    <property type="evidence" value="ECO:0007669"/>
    <property type="project" value="TreeGrafter"/>
</dbReference>
<keyword evidence="3" id="KW-0378">Hydrolase</keyword>
<dbReference type="PANTHER" id="PTHR43918">
    <property type="entry name" value="ACETYLCHOLINESTERASE"/>
    <property type="match status" value="1"/>
</dbReference>
<evidence type="ECO:0000256" key="2">
    <source>
        <dbReference type="ARBA" id="ARBA00022487"/>
    </source>
</evidence>
<dbReference type="InterPro" id="IPR002018">
    <property type="entry name" value="CarbesteraseB"/>
</dbReference>
<dbReference type="GO" id="GO:0019695">
    <property type="term" value="P:choline metabolic process"/>
    <property type="evidence" value="ECO:0007669"/>
    <property type="project" value="TreeGrafter"/>
</dbReference>
<keyword evidence="2" id="KW-0719">Serine esterase</keyword>
<evidence type="ECO:0000313" key="6">
    <source>
        <dbReference type="Proteomes" id="UP000681720"/>
    </source>
</evidence>
<evidence type="ECO:0000259" key="4">
    <source>
        <dbReference type="Pfam" id="PF00135"/>
    </source>
</evidence>
<comment type="caution">
    <text evidence="5">The sequence shown here is derived from an EMBL/GenBank/DDBJ whole genome shotgun (WGS) entry which is preliminary data.</text>
</comment>
<dbReference type="AlphaFoldDB" id="A0A8S2WWB8"/>
<evidence type="ECO:0000256" key="1">
    <source>
        <dbReference type="ARBA" id="ARBA00005964"/>
    </source>
</evidence>
<dbReference type="InterPro" id="IPR029058">
    <property type="entry name" value="AB_hydrolase_fold"/>
</dbReference>
<dbReference type="Gene3D" id="3.40.50.1820">
    <property type="entry name" value="alpha/beta hydrolase"/>
    <property type="match status" value="1"/>
</dbReference>
<feature type="domain" description="Carboxylesterase type B" evidence="4">
    <location>
        <begin position="1"/>
        <end position="69"/>
    </location>
</feature>
<organism evidence="5 6">
    <name type="scientific">Rotaria magnacalcarata</name>
    <dbReference type="NCBI Taxonomy" id="392030"/>
    <lineage>
        <taxon>Eukaryota</taxon>
        <taxon>Metazoa</taxon>
        <taxon>Spiralia</taxon>
        <taxon>Gnathifera</taxon>
        <taxon>Rotifera</taxon>
        <taxon>Eurotatoria</taxon>
        <taxon>Bdelloidea</taxon>
        <taxon>Philodinida</taxon>
        <taxon>Philodinidae</taxon>
        <taxon>Rotaria</taxon>
    </lineage>
</organism>
<dbReference type="GO" id="GO:0006581">
    <property type="term" value="P:acetylcholine catabolic process"/>
    <property type="evidence" value="ECO:0007669"/>
    <property type="project" value="TreeGrafter"/>
</dbReference>
<dbReference type="GO" id="GO:0005615">
    <property type="term" value="C:extracellular space"/>
    <property type="evidence" value="ECO:0007669"/>
    <property type="project" value="TreeGrafter"/>
</dbReference>
<dbReference type="GO" id="GO:0005886">
    <property type="term" value="C:plasma membrane"/>
    <property type="evidence" value="ECO:0007669"/>
    <property type="project" value="TreeGrafter"/>
</dbReference>
<evidence type="ECO:0000313" key="5">
    <source>
        <dbReference type="EMBL" id="CAF4465633.1"/>
    </source>
</evidence>
<reference evidence="5" key="1">
    <citation type="submission" date="2021-02" db="EMBL/GenBank/DDBJ databases">
        <authorList>
            <person name="Nowell W R."/>
        </authorList>
    </citation>
    <scope>NUCLEOTIDE SEQUENCE</scope>
</reference>
<protein>
    <recommendedName>
        <fullName evidence="4">Carboxylesterase type B domain-containing protein</fullName>
    </recommendedName>
</protein>
<dbReference type="EMBL" id="CAJOBJ010072306">
    <property type="protein sequence ID" value="CAF4465633.1"/>
    <property type="molecule type" value="Genomic_DNA"/>
</dbReference>
<comment type="similarity">
    <text evidence="1">Belongs to the type-B carboxylesterase/lipase family.</text>
</comment>